<dbReference type="FunFam" id="2.10.90.10:FF:000003">
    <property type="entry name" value="Bone morphogenetic protein 5"/>
    <property type="match status" value="1"/>
</dbReference>
<accession>A0A9J7N648</accession>
<dbReference type="InterPro" id="IPR029034">
    <property type="entry name" value="Cystine-knot_cytokine"/>
</dbReference>
<reference evidence="19" key="2">
    <citation type="submission" date="2025-08" db="UniProtKB">
        <authorList>
            <consortium name="RefSeq"/>
        </authorList>
    </citation>
    <scope>IDENTIFICATION</scope>
    <source>
        <strain evidence="19">S238N-H82</strain>
        <tissue evidence="19">Testes</tissue>
    </source>
</reference>
<name>A0A9J7N648_BRAFL</name>
<dbReference type="InterPro" id="IPR001111">
    <property type="entry name" value="TGF-b_propeptide"/>
</dbReference>
<dbReference type="OMA" id="WFNTSAV"/>
<dbReference type="FunFam" id="2.60.120.970:FF:000018">
    <property type="entry name" value="Decapentaplegic, isoform A"/>
    <property type="match status" value="1"/>
</dbReference>
<dbReference type="OrthoDB" id="5987191at2759"/>
<evidence type="ECO:0000313" key="19">
    <source>
        <dbReference type="RefSeq" id="XP_035692901.1"/>
    </source>
</evidence>
<evidence type="ECO:0000313" key="18">
    <source>
        <dbReference type="Proteomes" id="UP000001554"/>
    </source>
</evidence>
<organism evidence="18 19">
    <name type="scientific">Branchiostoma floridae</name>
    <name type="common">Florida lancelet</name>
    <name type="synonym">Amphioxus</name>
    <dbReference type="NCBI Taxonomy" id="7739"/>
    <lineage>
        <taxon>Eukaryota</taxon>
        <taxon>Metazoa</taxon>
        <taxon>Chordata</taxon>
        <taxon>Cephalochordata</taxon>
        <taxon>Leptocardii</taxon>
        <taxon>Amphioxiformes</taxon>
        <taxon>Branchiostomatidae</taxon>
        <taxon>Branchiostoma</taxon>
    </lineage>
</organism>
<keyword evidence="5" id="KW-0964">Secreted</keyword>
<dbReference type="SUPFAM" id="SSF57501">
    <property type="entry name" value="Cystine-knot cytokines"/>
    <property type="match status" value="2"/>
</dbReference>
<evidence type="ECO:0000256" key="9">
    <source>
        <dbReference type="ARBA" id="ARBA00023030"/>
    </source>
</evidence>
<dbReference type="GO" id="GO:0051216">
    <property type="term" value="P:cartilage development"/>
    <property type="evidence" value="ECO:0007669"/>
    <property type="project" value="UniProtKB-KW"/>
</dbReference>
<dbReference type="GO" id="GO:0051094">
    <property type="term" value="P:positive regulation of developmental process"/>
    <property type="evidence" value="ECO:0007669"/>
    <property type="project" value="UniProtKB-ARBA"/>
</dbReference>
<keyword evidence="4" id="KW-0202">Cytokine</keyword>
<evidence type="ECO:0000256" key="2">
    <source>
        <dbReference type="ARBA" id="ARBA00006656"/>
    </source>
</evidence>
<dbReference type="CDD" id="cd13760">
    <property type="entry name" value="TGF_beta_BMP2_like"/>
    <property type="match status" value="1"/>
</dbReference>
<dbReference type="GO" id="GO:0008083">
    <property type="term" value="F:growth factor activity"/>
    <property type="evidence" value="ECO:0007669"/>
    <property type="project" value="UniProtKB-KW"/>
</dbReference>
<protein>
    <recommendedName>
        <fullName evidence="13">Protein decapentaplegic</fullName>
    </recommendedName>
</protein>
<dbReference type="GO" id="GO:0051240">
    <property type="term" value="P:positive regulation of multicellular organismal process"/>
    <property type="evidence" value="ECO:0007669"/>
    <property type="project" value="UniProtKB-ARBA"/>
</dbReference>
<reference evidence="18" key="1">
    <citation type="journal article" date="2020" name="Nat. Ecol. Evol.">
        <title>Deeply conserved synteny resolves early events in vertebrate evolution.</title>
        <authorList>
            <person name="Simakov O."/>
            <person name="Marletaz F."/>
            <person name="Yue J.X."/>
            <person name="O'Connell B."/>
            <person name="Jenkins J."/>
            <person name="Brandt A."/>
            <person name="Calef R."/>
            <person name="Tung C.H."/>
            <person name="Huang T.K."/>
            <person name="Schmutz J."/>
            <person name="Satoh N."/>
            <person name="Yu J.K."/>
            <person name="Putnam N.H."/>
            <person name="Green R.E."/>
            <person name="Rokhsar D.S."/>
        </authorList>
    </citation>
    <scope>NUCLEOTIDE SEQUENCE [LARGE SCALE GENOMIC DNA]</scope>
    <source>
        <strain evidence="18">S238N-H82</strain>
    </source>
</reference>
<evidence type="ECO:0000256" key="7">
    <source>
        <dbReference type="ARBA" id="ARBA00022782"/>
    </source>
</evidence>
<dbReference type="SMART" id="SM00204">
    <property type="entry name" value="TGFB"/>
    <property type="match status" value="2"/>
</dbReference>
<evidence type="ECO:0000256" key="12">
    <source>
        <dbReference type="ARBA" id="ARBA00023188"/>
    </source>
</evidence>
<evidence type="ECO:0000256" key="16">
    <source>
        <dbReference type="SAM" id="SignalP"/>
    </source>
</evidence>
<dbReference type="FunFam" id="2.10.90.10:FF:000103">
    <property type="entry name" value="Bone morphogenetic protein 16"/>
    <property type="match status" value="1"/>
</dbReference>
<evidence type="ECO:0000259" key="17">
    <source>
        <dbReference type="PROSITE" id="PS51362"/>
    </source>
</evidence>
<evidence type="ECO:0000256" key="5">
    <source>
        <dbReference type="ARBA" id="ARBA00022525"/>
    </source>
</evidence>
<evidence type="ECO:0000256" key="3">
    <source>
        <dbReference type="ARBA" id="ARBA00022473"/>
    </source>
</evidence>
<keyword evidence="3" id="KW-0217">Developmental protein</keyword>
<feature type="domain" description="TGF-beta family profile" evidence="17">
    <location>
        <begin position="791"/>
        <end position="910"/>
    </location>
</feature>
<feature type="domain" description="TGF-beta family profile" evidence="17">
    <location>
        <begin position="246"/>
        <end position="375"/>
    </location>
</feature>
<dbReference type="Pfam" id="PF00688">
    <property type="entry name" value="TGFb_propeptide"/>
    <property type="match status" value="2"/>
</dbReference>
<keyword evidence="8" id="KW-0892">Osteogenesis</keyword>
<evidence type="ECO:0000256" key="15">
    <source>
        <dbReference type="SAM" id="MobiDB-lite"/>
    </source>
</evidence>
<evidence type="ECO:0000256" key="13">
    <source>
        <dbReference type="ARBA" id="ARBA00074604"/>
    </source>
</evidence>
<dbReference type="PROSITE" id="PS00250">
    <property type="entry name" value="TGF_BETA_1"/>
    <property type="match status" value="2"/>
</dbReference>
<dbReference type="InterPro" id="IPR015615">
    <property type="entry name" value="TGF-beta-rel"/>
</dbReference>
<keyword evidence="11" id="KW-0325">Glycoprotein</keyword>
<dbReference type="Proteomes" id="UP000001554">
    <property type="component" value="Chromosome 1"/>
</dbReference>
<dbReference type="RefSeq" id="XP_035692901.1">
    <property type="nucleotide sequence ID" value="XM_035837008.1"/>
</dbReference>
<evidence type="ECO:0000256" key="1">
    <source>
        <dbReference type="ARBA" id="ARBA00004613"/>
    </source>
</evidence>
<evidence type="ECO:0000256" key="4">
    <source>
        <dbReference type="ARBA" id="ARBA00022514"/>
    </source>
</evidence>
<comment type="subcellular location">
    <subcellularLocation>
        <location evidence="1">Secreted</location>
    </subcellularLocation>
</comment>
<dbReference type="GO" id="GO:0005615">
    <property type="term" value="C:extracellular space"/>
    <property type="evidence" value="ECO:0000318"/>
    <property type="project" value="GO_Central"/>
</dbReference>
<evidence type="ECO:0000256" key="14">
    <source>
        <dbReference type="RuleBase" id="RU000354"/>
    </source>
</evidence>
<evidence type="ECO:0000256" key="6">
    <source>
        <dbReference type="ARBA" id="ARBA00022729"/>
    </source>
</evidence>
<sequence length="910" mass="102005">MRAVLVTWVLLGCTLAHADEDADSAGVQEGARFQRRMLNILGFRERPQPSSLQRAPDFMLELYRRVTSSQRTMKTSSGSCTFSDPHIRGNIVRSIAENGWSVSPGPEDEDVCFRRRLVFNMSSIQSQERIKGAELRLSLPISSHSWLQVHQGYSIKIYHVASDTSGRIDVTALTPVDGFSVHHRRSVIVRSDVMKVVLPWQTEGKDAVEFLVTITLKDYKKGYACPTFDNLHASLIIFSSDRRHCRSKRELSNENADPNGMPPSALTEEQLEVCRRLHLYVDFREVGWQDWIIAPPGYHAYYCAGDCPFPLNEKLNGTNHAIIQTLVNTVAPAAVPRPCCAPTALSAISMLYFDESGNVVLRQYEDMVVEGCGCRWRDVSTTALVSVVPTWSSLRQREGCPHGAVGPCSGYAPLSTQPACGNPPPAVLAKSASGTSRPAERSLSLSKSRVGCLILRGFCKLCIGSVLWACCDFALGERAAIQQECGRRVHDPSLAIRGTMIPGNRSLLVLTLCYILLGGRADLIPDAGRRNLAKQAAAYSPDKIDKNDDMIRAFESSLLNMFGLNERPRPRKNLVIPPYMLELYLSQTKDPENPSVNFNFAGKSTSTANTVRSFHHEEESEAGQPVWEGDDEIDRRLWFNTSAVPSVELIKAAELRLFREQIDVDHVQYGDSTDHHLYRVNVYEVMRPNSRTNTDTITRLLDTKLVDVRNSSWESFDVRSAVTKWKNSPERNYGLEVEVVSPKRGALSNHHVRLRRSTDMDDHSWQHRRPLLLTYTDDGKGSSNSNRVASRQKRANGRKKQRRRLKANCRRHSLYVDFSDVGWNDWIVAPPGYQAYYCHGECPFPLADHLNSTNHAIVQTLVNSVNPLAVPKACCVPTDLSPISMLYLNENDQVVLKNYQDMVVEGCGCR</sequence>
<evidence type="ECO:0000256" key="8">
    <source>
        <dbReference type="ARBA" id="ARBA00022855"/>
    </source>
</evidence>
<dbReference type="GO" id="GO:0030509">
    <property type="term" value="P:BMP signaling pathway"/>
    <property type="evidence" value="ECO:0000318"/>
    <property type="project" value="GO_Central"/>
</dbReference>
<dbReference type="GO" id="GO:0005125">
    <property type="term" value="F:cytokine activity"/>
    <property type="evidence" value="ECO:0000318"/>
    <property type="project" value="GO_Central"/>
</dbReference>
<dbReference type="PANTHER" id="PTHR11848">
    <property type="entry name" value="TGF-BETA FAMILY"/>
    <property type="match status" value="1"/>
</dbReference>
<feature type="chain" id="PRO_5039901761" description="Protein decapentaplegic" evidence="16">
    <location>
        <begin position="19"/>
        <end position="910"/>
    </location>
</feature>
<keyword evidence="10" id="KW-1015">Disulfide bond</keyword>
<keyword evidence="7" id="KW-0221">Differentiation</keyword>
<feature type="signal peptide" evidence="16">
    <location>
        <begin position="1"/>
        <end position="18"/>
    </location>
</feature>
<dbReference type="PRINTS" id="PR00669">
    <property type="entry name" value="INHIBINA"/>
</dbReference>
<evidence type="ECO:0000256" key="10">
    <source>
        <dbReference type="ARBA" id="ARBA00023157"/>
    </source>
</evidence>
<keyword evidence="9 14" id="KW-0339">Growth factor</keyword>
<feature type="compositionally biased region" description="Basic residues" evidence="15">
    <location>
        <begin position="790"/>
        <end position="803"/>
    </location>
</feature>
<dbReference type="InterPro" id="IPR017948">
    <property type="entry name" value="TGFb_CS"/>
</dbReference>
<dbReference type="AlphaFoldDB" id="A0A9J7N648"/>
<keyword evidence="12" id="KW-0891">Chondrogenesis</keyword>
<evidence type="ECO:0000256" key="11">
    <source>
        <dbReference type="ARBA" id="ARBA00023180"/>
    </source>
</evidence>
<dbReference type="Gene3D" id="2.60.120.970">
    <property type="match status" value="2"/>
</dbReference>
<dbReference type="KEGG" id="bfo:118427296"/>
<comment type="similarity">
    <text evidence="2 14">Belongs to the TGF-beta family.</text>
</comment>
<dbReference type="Gene3D" id="2.10.90.10">
    <property type="entry name" value="Cystine-knot cytokines"/>
    <property type="match status" value="2"/>
</dbReference>
<dbReference type="InterPro" id="IPR001839">
    <property type="entry name" value="TGF-b_C"/>
</dbReference>
<dbReference type="Pfam" id="PF00019">
    <property type="entry name" value="TGF_beta"/>
    <property type="match status" value="2"/>
</dbReference>
<dbReference type="GeneID" id="118427296"/>
<feature type="region of interest" description="Disordered" evidence="15">
    <location>
        <begin position="774"/>
        <end position="803"/>
    </location>
</feature>
<dbReference type="PANTHER" id="PTHR11848:SF263">
    <property type="entry name" value="PROTEIN DECAPENTAPLEGIC"/>
    <property type="match status" value="1"/>
</dbReference>
<keyword evidence="6 16" id="KW-0732">Signal</keyword>
<gene>
    <name evidence="19" type="primary">LOC118427296</name>
</gene>
<dbReference type="GO" id="GO:0030154">
    <property type="term" value="P:cell differentiation"/>
    <property type="evidence" value="ECO:0007669"/>
    <property type="project" value="UniProtKB-KW"/>
</dbReference>
<dbReference type="PROSITE" id="PS51362">
    <property type="entry name" value="TGF_BETA_2"/>
    <property type="match status" value="2"/>
</dbReference>
<keyword evidence="18" id="KW-1185">Reference proteome</keyword>
<proteinExistence type="inferred from homology"/>